<dbReference type="Pfam" id="PF16371">
    <property type="entry name" value="MetallophosN"/>
    <property type="match status" value="1"/>
</dbReference>
<dbReference type="SUPFAM" id="SSF56300">
    <property type="entry name" value="Metallo-dependent phosphatases"/>
    <property type="match status" value="1"/>
</dbReference>
<gene>
    <name evidence="3" type="ORF">A5CPEGH6_07220</name>
</gene>
<dbReference type="KEGG" id="ada:A5CPEGH6_07220"/>
<sequence>MKRITLIAWALLAVLTAGAGERVRRGTVRCEGRGVEGVVVTDGTHCVRTDARGRFALPRTEDARFVYLSTPAGYDSPVEEHVVRFFLPVDDARRSYDFELRREAADRTRHGFVVVADPQVFARGEFALLARAADDIRATAEEADRPFHGICVGDLIAGDHTFYPQYNETMARTGLAFRNAMGNHDMKIWGRSYESSLRAFEDVYGPSHYSYNVGKVHYVVLNDNFFIGRDWYYIGYLEERQLAWLERDLACVAPGSTVVVAIHIPTAFRGKEGQPFDYAKAAKTLANYKALHRLLEPYRAHIVSGHLHTTANCEIGERLYEHNVAALSGAWWQGAICTDGTPAGYAVFEIDGDRVSWYYKSVGLPREVQMKLYDGGDDPAFAGRIVANVWNCDAAWRVEMRADGGEPVAMERTTAADPQARTLYADPSQLVHKWITVVPSDHYYAAPLPAGTRHVEVTARDRFGNVWRAEKKIEQ</sequence>
<dbReference type="InterPro" id="IPR051918">
    <property type="entry name" value="STPP_CPPED1"/>
</dbReference>
<dbReference type="EMBL" id="AP019736">
    <property type="protein sequence ID" value="BBL06084.1"/>
    <property type="molecule type" value="Genomic_DNA"/>
</dbReference>
<evidence type="ECO:0000259" key="2">
    <source>
        <dbReference type="Pfam" id="PF16371"/>
    </source>
</evidence>
<organism evidence="3 4">
    <name type="scientific">Alistipes dispar</name>
    <dbReference type="NCBI Taxonomy" id="2585119"/>
    <lineage>
        <taxon>Bacteria</taxon>
        <taxon>Pseudomonadati</taxon>
        <taxon>Bacteroidota</taxon>
        <taxon>Bacteroidia</taxon>
        <taxon>Bacteroidales</taxon>
        <taxon>Rikenellaceae</taxon>
        <taxon>Alistipes</taxon>
    </lineage>
</organism>
<dbReference type="Pfam" id="PF16370">
    <property type="entry name" value="MetallophosC"/>
    <property type="match status" value="1"/>
</dbReference>
<accession>A0A4Y1X022</accession>
<dbReference type="PANTHER" id="PTHR43143">
    <property type="entry name" value="METALLOPHOSPHOESTERASE, CALCINEURIN SUPERFAMILY"/>
    <property type="match status" value="1"/>
</dbReference>
<dbReference type="RefSeq" id="WP_232522927.1">
    <property type="nucleotide sequence ID" value="NZ_AP019736.1"/>
</dbReference>
<dbReference type="InterPro" id="IPR032285">
    <property type="entry name" value="Metallophos_N"/>
</dbReference>
<dbReference type="PANTHER" id="PTHR43143:SF1">
    <property type="entry name" value="SERINE_THREONINE-PROTEIN PHOSPHATASE CPPED1"/>
    <property type="match status" value="1"/>
</dbReference>
<protein>
    <submittedName>
        <fullName evidence="3">Serine/threonine protein phosphatase</fullName>
    </submittedName>
</protein>
<name>A0A4Y1X022_9BACT</name>
<dbReference type="AlphaFoldDB" id="A0A4Y1X022"/>
<dbReference type="Proteomes" id="UP000319374">
    <property type="component" value="Chromosome"/>
</dbReference>
<dbReference type="InterPro" id="IPR029052">
    <property type="entry name" value="Metallo-depent_PP-like"/>
</dbReference>
<keyword evidence="4" id="KW-1185">Reference proteome</keyword>
<dbReference type="GeneID" id="98672694"/>
<evidence type="ECO:0000313" key="4">
    <source>
        <dbReference type="Proteomes" id="UP000319374"/>
    </source>
</evidence>
<reference evidence="4" key="1">
    <citation type="submission" date="2019-06" db="EMBL/GenBank/DDBJ databases">
        <title>Alistipes onderdonkii subsp. vulgaris subsp. nov., Alistipes dispar sp. nov. and Alistipes communis sp. nov., isolated from human faeces, and creation of Alistipes onderdonkii subsp. onderdonkii subsp. nov.</title>
        <authorList>
            <person name="Sakamoto M."/>
            <person name="Ikeyama N."/>
            <person name="Ogata Y."/>
            <person name="Suda W."/>
            <person name="Iino T."/>
            <person name="Hattori M."/>
            <person name="Ohkuma M."/>
        </authorList>
    </citation>
    <scope>NUCLEOTIDE SEQUENCE [LARGE SCALE GENOMIC DNA]</scope>
    <source>
        <strain evidence="4">5CPEGH6</strain>
    </source>
</reference>
<evidence type="ECO:0000259" key="1">
    <source>
        <dbReference type="Pfam" id="PF16370"/>
    </source>
</evidence>
<evidence type="ECO:0000313" key="3">
    <source>
        <dbReference type="EMBL" id="BBL06084.1"/>
    </source>
</evidence>
<dbReference type="Gene3D" id="3.60.21.10">
    <property type="match status" value="1"/>
</dbReference>
<feature type="domain" description="Calcineurin-like phosphoesterase N-terminal" evidence="2">
    <location>
        <begin position="26"/>
        <end position="100"/>
    </location>
</feature>
<dbReference type="InterPro" id="IPR032288">
    <property type="entry name" value="Metallophos_C"/>
</dbReference>
<proteinExistence type="predicted"/>
<feature type="domain" description="Calcineurin-like phosphoesterase C-terminal" evidence="1">
    <location>
        <begin position="321"/>
        <end position="466"/>
    </location>
</feature>